<name>A0ACC0E9F6_9BASI</name>
<gene>
    <name evidence="1" type="ORF">MJO28_010070</name>
</gene>
<accession>A0ACC0E9F6</accession>
<sequence>MWEVYQFNSSILPSGDGERMINNAFGILFKRSHFSLRDAQTGSDVRSVTIDAHAGALSIPAVVHHER</sequence>
<protein>
    <submittedName>
        <fullName evidence="1">Uncharacterized protein</fullName>
    </submittedName>
</protein>
<reference evidence="1 2" key="3">
    <citation type="journal article" date="2022" name="Microbiol. Spectr.">
        <title>Folding features and dynamics of 3D genome architecture in plant fungal pathogens.</title>
        <authorList>
            <person name="Xia C."/>
        </authorList>
    </citation>
    <scope>NUCLEOTIDE SEQUENCE [LARGE SCALE GENOMIC DNA]</scope>
    <source>
        <strain evidence="1 2">93-210</strain>
    </source>
</reference>
<dbReference type="EMBL" id="CM045873">
    <property type="protein sequence ID" value="KAI7948162.1"/>
    <property type="molecule type" value="Genomic_DNA"/>
</dbReference>
<keyword evidence="2" id="KW-1185">Reference proteome</keyword>
<comment type="caution">
    <text evidence="1">The sequence shown here is derived from an EMBL/GenBank/DDBJ whole genome shotgun (WGS) entry which is preliminary data.</text>
</comment>
<reference evidence="2" key="1">
    <citation type="journal article" date="2018" name="BMC Genomics">
        <title>Genomic insights into host adaptation between the wheat stripe rust pathogen (Puccinia striiformis f. sp. tritici) and the barley stripe rust pathogen (Puccinia striiformis f. sp. hordei).</title>
        <authorList>
            <person name="Xia C."/>
            <person name="Wang M."/>
            <person name="Yin C."/>
            <person name="Cornejo O.E."/>
            <person name="Hulbert S.H."/>
            <person name="Chen X."/>
        </authorList>
    </citation>
    <scope>NUCLEOTIDE SEQUENCE [LARGE SCALE GENOMIC DNA]</scope>
    <source>
        <strain evidence="2">93-210</strain>
    </source>
</reference>
<proteinExistence type="predicted"/>
<evidence type="ECO:0000313" key="2">
    <source>
        <dbReference type="Proteomes" id="UP001060170"/>
    </source>
</evidence>
<dbReference type="Proteomes" id="UP001060170">
    <property type="component" value="Chromosome 9"/>
</dbReference>
<reference evidence="2" key="2">
    <citation type="journal article" date="2018" name="Mol. Plant Microbe Interact.">
        <title>Genome sequence resources for the wheat stripe rust pathogen (Puccinia striiformis f. sp. tritici) and the barley stripe rust pathogen (Puccinia striiformis f. sp. hordei).</title>
        <authorList>
            <person name="Xia C."/>
            <person name="Wang M."/>
            <person name="Yin C."/>
            <person name="Cornejo O.E."/>
            <person name="Hulbert S.H."/>
            <person name="Chen X."/>
        </authorList>
    </citation>
    <scope>NUCLEOTIDE SEQUENCE [LARGE SCALE GENOMIC DNA]</scope>
    <source>
        <strain evidence="2">93-210</strain>
    </source>
</reference>
<evidence type="ECO:0000313" key="1">
    <source>
        <dbReference type="EMBL" id="KAI7948162.1"/>
    </source>
</evidence>
<organism evidence="1 2">
    <name type="scientific">Puccinia striiformis f. sp. tritici</name>
    <dbReference type="NCBI Taxonomy" id="168172"/>
    <lineage>
        <taxon>Eukaryota</taxon>
        <taxon>Fungi</taxon>
        <taxon>Dikarya</taxon>
        <taxon>Basidiomycota</taxon>
        <taxon>Pucciniomycotina</taxon>
        <taxon>Pucciniomycetes</taxon>
        <taxon>Pucciniales</taxon>
        <taxon>Pucciniaceae</taxon>
        <taxon>Puccinia</taxon>
    </lineage>
</organism>